<keyword evidence="2" id="KW-0472">Membrane</keyword>
<dbReference type="Gene3D" id="1.10.3210.10">
    <property type="entry name" value="Hypothetical protein af1432"/>
    <property type="match status" value="1"/>
</dbReference>
<dbReference type="EMBL" id="AGRW01000053">
    <property type="protein sequence ID" value="EIC00904.1"/>
    <property type="molecule type" value="Genomic_DNA"/>
</dbReference>
<feature type="domain" description="HD-GYP" evidence="3">
    <location>
        <begin position="350"/>
        <end position="560"/>
    </location>
</feature>
<keyword evidence="4" id="KW-0378">Hydrolase</keyword>
<feature type="compositionally biased region" description="Acidic residues" evidence="1">
    <location>
        <begin position="579"/>
        <end position="590"/>
    </location>
</feature>
<dbReference type="SUPFAM" id="SSF103190">
    <property type="entry name" value="Sensory domain-like"/>
    <property type="match status" value="1"/>
</dbReference>
<feature type="compositionally biased region" description="Polar residues" evidence="1">
    <location>
        <begin position="569"/>
        <end position="578"/>
    </location>
</feature>
<feature type="region of interest" description="Disordered" evidence="1">
    <location>
        <begin position="559"/>
        <end position="590"/>
    </location>
</feature>
<dbReference type="CDD" id="cd18773">
    <property type="entry name" value="PDC1_HK_sensor"/>
    <property type="match status" value="1"/>
</dbReference>
<evidence type="ECO:0000256" key="2">
    <source>
        <dbReference type="SAM" id="Phobius"/>
    </source>
</evidence>
<feature type="transmembrane region" description="Helical" evidence="2">
    <location>
        <begin position="21"/>
        <end position="45"/>
    </location>
</feature>
<dbReference type="SUPFAM" id="SSF109604">
    <property type="entry name" value="HD-domain/PDEase-like"/>
    <property type="match status" value="1"/>
</dbReference>
<evidence type="ECO:0000313" key="4">
    <source>
        <dbReference type="EMBL" id="EIC00904.1"/>
    </source>
</evidence>
<dbReference type="Gene3D" id="3.30.450.20">
    <property type="entry name" value="PAS domain"/>
    <property type="match status" value="2"/>
</dbReference>
<proteinExistence type="predicted"/>
<dbReference type="PROSITE" id="PS51832">
    <property type="entry name" value="HD_GYP"/>
    <property type="match status" value="1"/>
</dbReference>
<dbReference type="PATRIC" id="fig|907348.3.peg.2497"/>
<comment type="caution">
    <text evidence="4">The sequence shown here is derived from an EMBL/GenBank/DDBJ whole genome shotgun (WGS) entry which is preliminary data.</text>
</comment>
<evidence type="ECO:0000313" key="5">
    <source>
        <dbReference type="Proteomes" id="UP000003571"/>
    </source>
</evidence>
<dbReference type="InterPro" id="IPR037522">
    <property type="entry name" value="HD_GYP_dom"/>
</dbReference>
<evidence type="ECO:0000259" key="3">
    <source>
        <dbReference type="PROSITE" id="PS51832"/>
    </source>
</evidence>
<name>H7ENH6_9SPIR</name>
<dbReference type="Pfam" id="PF13487">
    <property type="entry name" value="HD_5"/>
    <property type="match status" value="1"/>
</dbReference>
<dbReference type="PANTHER" id="PTHR45228">
    <property type="entry name" value="CYCLIC DI-GMP PHOSPHODIESTERASE TM_0186-RELATED"/>
    <property type="match status" value="1"/>
</dbReference>
<feature type="transmembrane region" description="Helical" evidence="2">
    <location>
        <begin position="304"/>
        <end position="326"/>
    </location>
</feature>
<evidence type="ECO:0000256" key="1">
    <source>
        <dbReference type="SAM" id="MobiDB-lite"/>
    </source>
</evidence>
<feature type="compositionally biased region" description="Basic and acidic residues" evidence="1">
    <location>
        <begin position="559"/>
        <end position="568"/>
    </location>
</feature>
<dbReference type="Proteomes" id="UP000003571">
    <property type="component" value="Unassembled WGS sequence"/>
</dbReference>
<dbReference type="AlphaFoldDB" id="H7ENH6"/>
<dbReference type="CDD" id="cd12912">
    <property type="entry name" value="PDC2_MCP_like"/>
    <property type="match status" value="1"/>
</dbReference>
<dbReference type="InterPro" id="IPR052020">
    <property type="entry name" value="Cyclic_di-GMP/3'3'-cGAMP_PDE"/>
</dbReference>
<gene>
    <name evidence="4" type="ORF">TresaDRAFT_0729</name>
</gene>
<dbReference type="PANTHER" id="PTHR45228:SF5">
    <property type="entry name" value="CYCLIC DI-GMP PHOSPHODIESTERASE VC_1348-RELATED"/>
    <property type="match status" value="1"/>
</dbReference>
<accession>H7ENH6</accession>
<dbReference type="CDD" id="cd00077">
    <property type="entry name" value="HDc"/>
    <property type="match status" value="1"/>
</dbReference>
<reference evidence="4 5" key="1">
    <citation type="submission" date="2011-09" db="EMBL/GenBank/DDBJ databases">
        <title>The draft genome of Treponema saccharophilum DSM 2985.</title>
        <authorList>
            <consortium name="US DOE Joint Genome Institute (JGI-PGF)"/>
            <person name="Lucas S."/>
            <person name="Copeland A."/>
            <person name="Lapidus A."/>
            <person name="Glavina del Rio T."/>
            <person name="Dalin E."/>
            <person name="Tice H."/>
            <person name="Bruce D."/>
            <person name="Goodwin L."/>
            <person name="Pitluck S."/>
            <person name="Peters L."/>
            <person name="Kyrpides N."/>
            <person name="Mavromatis K."/>
            <person name="Ivanova N."/>
            <person name="Markowitz V."/>
            <person name="Cheng J.-F."/>
            <person name="Hugenholtz P."/>
            <person name="Woyke T."/>
            <person name="Wu D."/>
            <person name="Gronow S."/>
            <person name="Wellnitz S."/>
            <person name="Brambilla E."/>
            <person name="Klenk H.-P."/>
            <person name="Eisen J.A."/>
        </authorList>
    </citation>
    <scope>NUCLEOTIDE SEQUENCE [LARGE SCALE GENOMIC DNA]</scope>
    <source>
        <strain evidence="4 5">DSM 2985</strain>
    </source>
</reference>
<dbReference type="InterPro" id="IPR003607">
    <property type="entry name" value="HD/PDEase_dom"/>
</dbReference>
<dbReference type="GO" id="GO:0016787">
    <property type="term" value="F:hydrolase activity"/>
    <property type="evidence" value="ECO:0007669"/>
    <property type="project" value="UniProtKB-KW"/>
</dbReference>
<keyword evidence="5" id="KW-1185">Reference proteome</keyword>
<organism evidence="4 5">
    <name type="scientific">Treponema saccharophilum DSM 2985</name>
    <dbReference type="NCBI Taxonomy" id="907348"/>
    <lineage>
        <taxon>Bacteria</taxon>
        <taxon>Pseudomonadati</taxon>
        <taxon>Spirochaetota</taxon>
        <taxon>Spirochaetia</taxon>
        <taxon>Spirochaetales</taxon>
        <taxon>Treponemataceae</taxon>
        <taxon>Treponema</taxon>
    </lineage>
</organism>
<protein>
    <submittedName>
        <fullName evidence="4">Metal dependent phosphohydrolase</fullName>
    </submittedName>
</protein>
<keyword evidence="2" id="KW-1133">Transmembrane helix</keyword>
<dbReference type="OrthoDB" id="9781505at2"/>
<dbReference type="InterPro" id="IPR029151">
    <property type="entry name" value="Sensor-like_sf"/>
</dbReference>
<sequence length="590" mass="66197">MFKKCSKNKSGGRNEKDSLRSFVITLLMLASALIFLVLYTFFSFYSISRADSISVGSKTVNEVSEKINNFLLKGFNVLSVTCNTVDFMVGNGAPDGTIEKYIRSMTMANLSSESGSFLNIHGIVNGKFVNGLKENVPEHYFSKNDDWFISAVRAGGKPVISSPYIDPISHSLIVSVSRLLSDYSSVICIDISMKAIQEIARDISMNDRGVGFILDKSSLIITHRDPSLIGRHVLKDANVDENFRALVGRIIESSKKTTESGVHFDVMLGEERSIVFSSQVDISNWYVVIVVPYSELFGKLMESIVLNAIGIVIIIYLVLYSCIVSYNKRKRLEKEVEAKNAESIEQSNKLISMQTCVIEGMATLIEERDGNTGEHIKNTKVYSQWIAEMLYLKRMFPGIVTKDFVKNICDSAPLHDIGKITVPDKILLKDSKLDPIEMEVMRQHTIQGGMIIRKIFKDVVDKDAFQMALDVAMFHHERWDGKGYPSNLVGSNIPLSARILAVADCFDALVSRRVYKPSIPAEKAFLMIADEAGTHFDPDIVDVFMHLKPKIESYLEHRAQEERRKMESRQSMNASSSDEPAETVEELEEV</sequence>
<keyword evidence="2" id="KW-0812">Transmembrane</keyword>
<dbReference type="STRING" id="907348.TresaDRAFT_0729"/>
<dbReference type="eggNOG" id="COG2206">
    <property type="taxonomic scope" value="Bacteria"/>
</dbReference>
<dbReference type="RefSeq" id="WP_002706068.1">
    <property type="nucleotide sequence ID" value="NZ_AGRW01000053.1"/>
</dbReference>